<dbReference type="Gene3D" id="1.10.1610.10">
    <property type="match status" value="1"/>
</dbReference>
<dbReference type="InterPro" id="IPR017846">
    <property type="entry name" value="Nict_dMeBzImd_PRibTrfase_bact"/>
</dbReference>
<dbReference type="InterPro" id="IPR003200">
    <property type="entry name" value="Nict_dMeBzImd_PRibTrfase"/>
</dbReference>
<comment type="pathway">
    <text evidence="2 11">Nucleoside biosynthesis; alpha-ribazole biosynthesis; alpha-ribazole from 5,6-dimethylbenzimidazole: step 1/2.</text>
</comment>
<dbReference type="NCBIfam" id="NF000996">
    <property type="entry name" value="PRK00105.1"/>
    <property type="match status" value="1"/>
</dbReference>
<dbReference type="CDD" id="cd02439">
    <property type="entry name" value="DMB-PRT_CobT"/>
    <property type="match status" value="1"/>
</dbReference>
<keyword evidence="8 11" id="KW-0808">Transferase</keyword>
<dbReference type="UniPathway" id="UPA00061">
    <property type="reaction ID" value="UER00516"/>
</dbReference>
<evidence type="ECO:0000256" key="5">
    <source>
        <dbReference type="ARBA" id="ARBA00015486"/>
    </source>
</evidence>
<dbReference type="Pfam" id="PF02277">
    <property type="entry name" value="DBI_PRT"/>
    <property type="match status" value="1"/>
</dbReference>
<evidence type="ECO:0000313" key="13">
    <source>
        <dbReference type="Proteomes" id="UP000284219"/>
    </source>
</evidence>
<dbReference type="EC" id="2.4.2.21" evidence="4 11"/>
<gene>
    <name evidence="11" type="primary">cobT</name>
    <name evidence="12" type="ORF">BEP19_03630</name>
</gene>
<feature type="active site" description="Proton acceptor" evidence="11">
    <location>
        <position position="316"/>
    </location>
</feature>
<sequence>MLEKVIEQINERNAEAMRQAEQHLDQLTKPPGSLGKLELLTIQLAGITGDNQTTFSDKRIVLMAADHGVAKEGVSAFPQEVTEQMVYNFLRGGAAINVIAKQTGAQVVCVDIGVAADFGDTAGLVHKKVAYGSNNMRREPALSREQARQALLVGIELAFELIADGADLLATGEMGIANTTTSSAVLVALTGAPVMETVGQGTGVTTEGIAHKARVIEESIALHQPNPQDVYDTLHKVGGLELCGLAGLILGAASKSVPIVIDGFISTVAALCAARICPNTKQYMIASHRSAEPGHDLALSELGLSPIIDGQMRLGEGTGAALLFPMIDSIQAIMREMATFASAGVSGKEATSDG</sequence>
<protein>
    <recommendedName>
        <fullName evidence="5 11">Nicotinate-nucleotide--dimethylbenzimidazole phosphoribosyltransferase</fullName>
        <shortName evidence="11">NN:DBI PRT</shortName>
        <ecNumber evidence="4 11">2.4.2.21</ecNumber>
    </recommendedName>
    <alternativeName>
        <fullName evidence="9 11">N(1)-alpha-phosphoribosyltransferase</fullName>
    </alternativeName>
</protein>
<dbReference type="Proteomes" id="UP000284219">
    <property type="component" value="Unassembled WGS sequence"/>
</dbReference>
<evidence type="ECO:0000256" key="11">
    <source>
        <dbReference type="HAMAP-Rule" id="MF_00230"/>
    </source>
</evidence>
<dbReference type="PANTHER" id="PTHR43463">
    <property type="entry name" value="NICOTINATE-NUCLEOTIDE--DIMETHYLBENZIMIDAZOLE PHOSPHORIBOSYLTRANSFERASE"/>
    <property type="match status" value="1"/>
</dbReference>
<dbReference type="NCBIfam" id="TIGR03160">
    <property type="entry name" value="cobT_DBIPRT"/>
    <property type="match status" value="1"/>
</dbReference>
<evidence type="ECO:0000256" key="6">
    <source>
        <dbReference type="ARBA" id="ARBA00022573"/>
    </source>
</evidence>
<comment type="caution">
    <text evidence="12">The sequence shown here is derived from an EMBL/GenBank/DDBJ whole genome shotgun (WGS) entry which is preliminary data.</text>
</comment>
<dbReference type="InterPro" id="IPR023195">
    <property type="entry name" value="Nict_dMeBzImd_PRibTrfase_N"/>
</dbReference>
<evidence type="ECO:0000256" key="10">
    <source>
        <dbReference type="ARBA" id="ARBA00047340"/>
    </source>
</evidence>
<dbReference type="InterPro" id="IPR036087">
    <property type="entry name" value="Nict_dMeBzImd_PRibTrfase_sf"/>
</dbReference>
<keyword evidence="13" id="KW-1185">Reference proteome</keyword>
<comment type="similarity">
    <text evidence="3 11">Belongs to the CobT family.</text>
</comment>
<dbReference type="GO" id="GO:0008939">
    <property type="term" value="F:nicotinate-nucleotide-dimethylbenzimidazole phosphoribosyltransferase activity"/>
    <property type="evidence" value="ECO:0007669"/>
    <property type="project" value="UniProtKB-UniRule"/>
</dbReference>
<dbReference type="GO" id="GO:0009236">
    <property type="term" value="P:cobalamin biosynthetic process"/>
    <property type="evidence" value="ECO:0007669"/>
    <property type="project" value="UniProtKB-UniRule"/>
</dbReference>
<comment type="catalytic activity">
    <reaction evidence="10 11">
        <text>5,6-dimethylbenzimidazole + nicotinate beta-D-ribonucleotide = alpha-ribazole 5'-phosphate + nicotinate + H(+)</text>
        <dbReference type="Rhea" id="RHEA:11196"/>
        <dbReference type="ChEBI" id="CHEBI:15378"/>
        <dbReference type="ChEBI" id="CHEBI:15890"/>
        <dbReference type="ChEBI" id="CHEBI:32544"/>
        <dbReference type="ChEBI" id="CHEBI:57502"/>
        <dbReference type="ChEBI" id="CHEBI:57918"/>
        <dbReference type="EC" id="2.4.2.21"/>
    </reaction>
</comment>
<dbReference type="OrthoDB" id="9781491at2"/>
<proteinExistence type="inferred from homology"/>
<dbReference type="EMBL" id="MCHY01000007">
    <property type="protein sequence ID" value="RKD24939.1"/>
    <property type="molecule type" value="Genomic_DNA"/>
</dbReference>
<evidence type="ECO:0000256" key="3">
    <source>
        <dbReference type="ARBA" id="ARBA00007110"/>
    </source>
</evidence>
<dbReference type="HAMAP" id="MF_00230">
    <property type="entry name" value="CobT"/>
    <property type="match status" value="1"/>
</dbReference>
<evidence type="ECO:0000256" key="9">
    <source>
        <dbReference type="ARBA" id="ARBA00030686"/>
    </source>
</evidence>
<dbReference type="Gene3D" id="3.40.50.10210">
    <property type="match status" value="1"/>
</dbReference>
<organism evidence="12 13">
    <name type="scientific">Ammoniphilus oxalaticus</name>
    <dbReference type="NCBI Taxonomy" id="66863"/>
    <lineage>
        <taxon>Bacteria</taxon>
        <taxon>Bacillati</taxon>
        <taxon>Bacillota</taxon>
        <taxon>Bacilli</taxon>
        <taxon>Bacillales</taxon>
        <taxon>Paenibacillaceae</taxon>
        <taxon>Aneurinibacillus group</taxon>
        <taxon>Ammoniphilus</taxon>
    </lineage>
</organism>
<dbReference type="FunFam" id="3.40.50.10210:FF:000001">
    <property type="entry name" value="Nicotinate-nucleotide--dimethylbenzimidazole phosphoribosyltransferase"/>
    <property type="match status" value="1"/>
</dbReference>
<accession>A0A419SLI7</accession>
<dbReference type="SUPFAM" id="SSF52733">
    <property type="entry name" value="Nicotinate mononucleotide:5,6-dimethylbenzimidazole phosphoribosyltransferase (CobT)"/>
    <property type="match status" value="1"/>
</dbReference>
<keyword evidence="6 11" id="KW-0169">Cobalamin biosynthesis</keyword>
<evidence type="ECO:0000256" key="1">
    <source>
        <dbReference type="ARBA" id="ARBA00002197"/>
    </source>
</evidence>
<evidence type="ECO:0000313" key="12">
    <source>
        <dbReference type="EMBL" id="RKD24939.1"/>
    </source>
</evidence>
<dbReference type="AlphaFoldDB" id="A0A419SLI7"/>
<evidence type="ECO:0000256" key="2">
    <source>
        <dbReference type="ARBA" id="ARBA00005049"/>
    </source>
</evidence>
<name>A0A419SLI7_9BACL</name>
<keyword evidence="7 11" id="KW-0328">Glycosyltransferase</keyword>
<comment type="function">
    <text evidence="1 11">Catalyzes the synthesis of alpha-ribazole-5'-phosphate from nicotinate mononucleotide (NAMN) and 5,6-dimethylbenzimidazole (DMB).</text>
</comment>
<dbReference type="RefSeq" id="WP_120188755.1">
    <property type="nucleotide sequence ID" value="NZ_MCHY01000007.1"/>
</dbReference>
<dbReference type="PANTHER" id="PTHR43463:SF1">
    <property type="entry name" value="NICOTINATE-NUCLEOTIDE--DIMETHYLBENZIMIDAZOLE PHOSPHORIBOSYLTRANSFERASE"/>
    <property type="match status" value="1"/>
</dbReference>
<evidence type="ECO:0000256" key="7">
    <source>
        <dbReference type="ARBA" id="ARBA00022676"/>
    </source>
</evidence>
<evidence type="ECO:0000256" key="8">
    <source>
        <dbReference type="ARBA" id="ARBA00022679"/>
    </source>
</evidence>
<evidence type="ECO:0000256" key="4">
    <source>
        <dbReference type="ARBA" id="ARBA00011991"/>
    </source>
</evidence>
<reference evidence="12 13" key="1">
    <citation type="submission" date="2016-08" db="EMBL/GenBank/DDBJ databases">
        <title>Novel Firmicute Genomes.</title>
        <authorList>
            <person name="Poppleton D.I."/>
            <person name="Gribaldo S."/>
        </authorList>
    </citation>
    <scope>NUCLEOTIDE SEQUENCE [LARGE SCALE GENOMIC DNA]</scope>
    <source>
        <strain evidence="12 13">RAOx-1</strain>
    </source>
</reference>